<reference evidence="1 2" key="1">
    <citation type="submission" date="2017-06" db="EMBL/GenBank/DDBJ databases">
        <title>Genome sequencing of cyanobaciteial culture collection at National Institute for Environmental Studies (NIES).</title>
        <authorList>
            <person name="Hirose Y."/>
            <person name="Shimura Y."/>
            <person name="Fujisawa T."/>
            <person name="Nakamura Y."/>
            <person name="Kawachi M."/>
        </authorList>
    </citation>
    <scope>NUCLEOTIDE SEQUENCE [LARGE SCALE GENOMIC DNA]</scope>
    <source>
        <strain evidence="1 2">NIES-4072</strain>
    </source>
</reference>
<accession>A0A2R5FZ97</accession>
<name>A0A2R5FZ97_NOSCO</name>
<proteinExistence type="predicted"/>
<dbReference type="Proteomes" id="UP000245124">
    <property type="component" value="Unassembled WGS sequence"/>
</dbReference>
<dbReference type="EMBL" id="BDUD01000001">
    <property type="protein sequence ID" value="GBG21171.1"/>
    <property type="molecule type" value="Genomic_DNA"/>
</dbReference>
<evidence type="ECO:0000313" key="2">
    <source>
        <dbReference type="Proteomes" id="UP000245124"/>
    </source>
</evidence>
<sequence>MLFDNFYYEYFQEQVSFHHPVLEPNPSSRKTIKALIGWQFLLRNQPILLIRRKQHKE</sequence>
<organism evidence="1 2">
    <name type="scientific">Nostoc commune NIES-4072</name>
    <dbReference type="NCBI Taxonomy" id="2005467"/>
    <lineage>
        <taxon>Bacteria</taxon>
        <taxon>Bacillati</taxon>
        <taxon>Cyanobacteriota</taxon>
        <taxon>Cyanophyceae</taxon>
        <taxon>Nostocales</taxon>
        <taxon>Nostocaceae</taxon>
        <taxon>Nostoc</taxon>
    </lineage>
</organism>
<evidence type="ECO:0000313" key="1">
    <source>
        <dbReference type="EMBL" id="GBG21171.1"/>
    </source>
</evidence>
<protein>
    <submittedName>
        <fullName evidence="1">Uncharacterized protein</fullName>
    </submittedName>
</protein>
<gene>
    <name evidence="1" type="ORF">NIES4072_48540</name>
</gene>
<dbReference type="AlphaFoldDB" id="A0A2R5FZ97"/>
<keyword evidence="2" id="KW-1185">Reference proteome</keyword>
<comment type="caution">
    <text evidence="1">The sequence shown here is derived from an EMBL/GenBank/DDBJ whole genome shotgun (WGS) entry which is preliminary data.</text>
</comment>